<dbReference type="EMBL" id="JABEZU010000001">
    <property type="protein sequence ID" value="NOV96182.1"/>
    <property type="molecule type" value="Genomic_DNA"/>
</dbReference>
<reference evidence="2 3" key="1">
    <citation type="submission" date="2020-05" db="EMBL/GenBank/DDBJ databases">
        <title>Genomic Encyclopedia of Type Strains, Phase III (KMG-III): the genomes of soil and plant-associated and newly described type strains.</title>
        <authorList>
            <person name="Whitman W."/>
        </authorList>
    </citation>
    <scope>NUCLEOTIDE SEQUENCE [LARGE SCALE GENOMIC DNA]</scope>
    <source>
        <strain evidence="2 3">KCTC 19046</strain>
    </source>
</reference>
<organism evidence="2 3">
    <name type="scientific">Isoptericola halotolerans</name>
    <dbReference type="NCBI Taxonomy" id="300560"/>
    <lineage>
        <taxon>Bacteria</taxon>
        <taxon>Bacillati</taxon>
        <taxon>Actinomycetota</taxon>
        <taxon>Actinomycetes</taxon>
        <taxon>Micrococcales</taxon>
        <taxon>Promicromonosporaceae</taxon>
        <taxon>Isoptericola</taxon>
    </lineage>
</organism>
<dbReference type="Pfam" id="PF10738">
    <property type="entry name" value="Lpp-LpqN"/>
    <property type="match status" value="1"/>
</dbReference>
<keyword evidence="1" id="KW-0732">Signal</keyword>
<evidence type="ECO:0000313" key="2">
    <source>
        <dbReference type="EMBL" id="NOV96182.1"/>
    </source>
</evidence>
<dbReference type="RefSeq" id="WP_171782408.1">
    <property type="nucleotide sequence ID" value="NZ_BAAAML010000002.1"/>
</dbReference>
<evidence type="ECO:0000256" key="1">
    <source>
        <dbReference type="ARBA" id="ARBA00022729"/>
    </source>
</evidence>
<name>A0ABX2A366_9MICO</name>
<dbReference type="Gene3D" id="3.40.1000.10">
    <property type="entry name" value="Mog1/PsbP, alpha/beta/alpha sandwich"/>
    <property type="match status" value="1"/>
</dbReference>
<protein>
    <recommendedName>
        <fullName evidence="4">Lipoprotein LpqN</fullName>
    </recommendedName>
</protein>
<evidence type="ECO:0008006" key="4">
    <source>
        <dbReference type="Google" id="ProtNLM"/>
    </source>
</evidence>
<proteinExistence type="predicted"/>
<dbReference type="InterPro" id="IPR016123">
    <property type="entry name" value="Mog1/PsbP_a/b/a-sand"/>
</dbReference>
<dbReference type="Proteomes" id="UP000757540">
    <property type="component" value="Unassembled WGS sequence"/>
</dbReference>
<comment type="caution">
    <text evidence="2">The sequence shown here is derived from an EMBL/GenBank/DDBJ whole genome shotgun (WGS) entry which is preliminary data.</text>
</comment>
<keyword evidence="3" id="KW-1185">Reference proteome</keyword>
<accession>A0ABX2A366</accession>
<gene>
    <name evidence="2" type="ORF">HDG69_000735</name>
</gene>
<dbReference type="SUPFAM" id="SSF55724">
    <property type="entry name" value="Mog1p/PsbP-like"/>
    <property type="match status" value="1"/>
</dbReference>
<sequence length="158" mass="17117">MTTVSYPSEDFPGFPEITMDCPDGWEPRRVPGSQLAIVQQRPEGEFRPNVLVIMQRLHPDQTADDVIADAVKRLEATPGYEEVGRMKTTLAGVPAARIEGAWSTEETGTIAQALRIAVIEHDGVRDALEVTGTCAGPQAPDVWPAVRAIQDSIALVGR</sequence>
<evidence type="ECO:0000313" key="3">
    <source>
        <dbReference type="Proteomes" id="UP000757540"/>
    </source>
</evidence>
<dbReference type="InterPro" id="IPR019674">
    <property type="entry name" value="Lipoprotein_LpqN/LpqT-like"/>
</dbReference>